<feature type="binding site" evidence="8">
    <location>
        <begin position="109"/>
        <end position="112"/>
    </location>
    <ligand>
        <name>(6S)-5,6,7,8-tetrahydrofolate</name>
        <dbReference type="ChEBI" id="CHEBI:57453"/>
    </ligand>
</feature>
<evidence type="ECO:0000256" key="5">
    <source>
        <dbReference type="ARBA" id="ARBA00022679"/>
    </source>
</evidence>
<feature type="domain" description="Formyl transferase C-terminal" evidence="10">
    <location>
        <begin position="203"/>
        <end position="299"/>
    </location>
</feature>
<dbReference type="InterPro" id="IPR001555">
    <property type="entry name" value="GART_AS"/>
</dbReference>
<dbReference type="InterPro" id="IPR036477">
    <property type="entry name" value="Formyl_transf_N_sf"/>
</dbReference>
<dbReference type="InterPro" id="IPR005794">
    <property type="entry name" value="Fmt"/>
</dbReference>
<dbReference type="InterPro" id="IPR037022">
    <property type="entry name" value="Formyl_trans_C_sf"/>
</dbReference>
<evidence type="ECO:0000256" key="1">
    <source>
        <dbReference type="ARBA" id="ARBA00002606"/>
    </source>
</evidence>
<dbReference type="PROSITE" id="PS00373">
    <property type="entry name" value="GART"/>
    <property type="match status" value="1"/>
</dbReference>
<dbReference type="EC" id="2.1.2.9" evidence="3 8"/>
<gene>
    <name evidence="8" type="primary">fmt</name>
    <name evidence="11" type="ORF">SAMN04488528_102310</name>
</gene>
<dbReference type="CDD" id="cd08704">
    <property type="entry name" value="Met_tRNA_FMT_C"/>
    <property type="match status" value="1"/>
</dbReference>
<evidence type="ECO:0000259" key="10">
    <source>
        <dbReference type="Pfam" id="PF02911"/>
    </source>
</evidence>
<dbReference type="GO" id="GO:0005829">
    <property type="term" value="C:cytosol"/>
    <property type="evidence" value="ECO:0007669"/>
    <property type="project" value="TreeGrafter"/>
</dbReference>
<dbReference type="RefSeq" id="WP_090042105.1">
    <property type="nucleotide sequence ID" value="NZ_FOKI01000023.1"/>
</dbReference>
<dbReference type="Proteomes" id="UP000198619">
    <property type="component" value="Unassembled WGS sequence"/>
</dbReference>
<dbReference type="InterPro" id="IPR044135">
    <property type="entry name" value="Met-tRNA-FMT_C"/>
</dbReference>
<keyword evidence="6 8" id="KW-0648">Protein biosynthesis</keyword>
<evidence type="ECO:0000256" key="2">
    <source>
        <dbReference type="ARBA" id="ARBA00010699"/>
    </source>
</evidence>
<evidence type="ECO:0000256" key="4">
    <source>
        <dbReference type="ARBA" id="ARBA00016014"/>
    </source>
</evidence>
<dbReference type="InterPro" id="IPR041711">
    <property type="entry name" value="Met-tRNA-FMT_N"/>
</dbReference>
<dbReference type="PANTHER" id="PTHR11138">
    <property type="entry name" value="METHIONYL-TRNA FORMYLTRANSFERASE"/>
    <property type="match status" value="1"/>
</dbReference>
<reference evidence="11 12" key="1">
    <citation type="submission" date="2016-10" db="EMBL/GenBank/DDBJ databases">
        <authorList>
            <person name="de Groot N.N."/>
        </authorList>
    </citation>
    <scope>NUCLEOTIDE SEQUENCE [LARGE SCALE GENOMIC DNA]</scope>
    <source>
        <strain evidence="11 12">DSM 12271</strain>
    </source>
</reference>
<dbReference type="NCBIfam" id="TIGR00460">
    <property type="entry name" value="fmt"/>
    <property type="match status" value="1"/>
</dbReference>
<evidence type="ECO:0000256" key="6">
    <source>
        <dbReference type="ARBA" id="ARBA00022917"/>
    </source>
</evidence>
<comment type="similarity">
    <text evidence="2 8">Belongs to the Fmt family.</text>
</comment>
<comment type="function">
    <text evidence="1 8">Attaches a formyl group to the free amino group of methionyl-tRNA(fMet). The formyl group appears to play a dual role in the initiator identity of N-formylmethionyl-tRNA by promoting its recognition by IF2 and preventing the misappropriation of this tRNA by the elongation apparatus.</text>
</comment>
<dbReference type="Gene3D" id="3.40.50.170">
    <property type="entry name" value="Formyl transferase, N-terminal domain"/>
    <property type="match status" value="1"/>
</dbReference>
<dbReference type="PANTHER" id="PTHR11138:SF5">
    <property type="entry name" value="METHIONYL-TRNA FORMYLTRANSFERASE, MITOCHONDRIAL"/>
    <property type="match status" value="1"/>
</dbReference>
<dbReference type="CDD" id="cd08646">
    <property type="entry name" value="FMT_core_Met-tRNA-FMT_N"/>
    <property type="match status" value="1"/>
</dbReference>
<evidence type="ECO:0000259" key="9">
    <source>
        <dbReference type="Pfam" id="PF00551"/>
    </source>
</evidence>
<evidence type="ECO:0000313" key="11">
    <source>
        <dbReference type="EMBL" id="SFB26781.1"/>
    </source>
</evidence>
<dbReference type="InterPro" id="IPR011034">
    <property type="entry name" value="Formyl_transferase-like_C_sf"/>
</dbReference>
<keyword evidence="5 8" id="KW-0808">Transferase</keyword>
<dbReference type="InterPro" id="IPR005793">
    <property type="entry name" value="Formyl_trans_C"/>
</dbReference>
<dbReference type="SUPFAM" id="SSF50486">
    <property type="entry name" value="FMT C-terminal domain-like"/>
    <property type="match status" value="1"/>
</dbReference>
<proteinExistence type="inferred from homology"/>
<accession>A0A1I0ZMQ7</accession>
<dbReference type="STRING" id="84698.SAMN04488528_102310"/>
<dbReference type="SUPFAM" id="SSF53328">
    <property type="entry name" value="Formyltransferase"/>
    <property type="match status" value="1"/>
</dbReference>
<evidence type="ECO:0000256" key="3">
    <source>
        <dbReference type="ARBA" id="ARBA00012261"/>
    </source>
</evidence>
<sequence length="308" mass="34225">MKVVFMGTPEFAVPSLEILVEKFNVEAVFTQPDRPKGRGKRLAISQVKEIALKHNIPVYQPIKLKNDEECINVLKNLQPDYIVVVAFGQILSKEVLDIPKYGCVNLHASLLPKFRGAAPINYAVMMGEKVSGNTTMLMDIGLDTGDILLKDQCDIHENMTAGELHDKLMARGGDLLVKTLEDYAKGHIVPVKQGDESTYASLLNKEMAKIDWNKSAKEIHNHVRGLNPWPVAYTFYKDQSMKIYESSILSKSSKEAPGTILDVNKDGIEVATGDGVILIKIIQFPNGKPLKIEQYINGHSIDIKEILA</sequence>
<evidence type="ECO:0000256" key="7">
    <source>
        <dbReference type="ARBA" id="ARBA00048558"/>
    </source>
</evidence>
<evidence type="ECO:0000313" key="12">
    <source>
        <dbReference type="Proteomes" id="UP000198619"/>
    </source>
</evidence>
<name>A0A1I0ZMQ7_9CLOT</name>
<keyword evidence="12" id="KW-1185">Reference proteome</keyword>
<dbReference type="InterPro" id="IPR002376">
    <property type="entry name" value="Formyl_transf_N"/>
</dbReference>
<dbReference type="EMBL" id="FOKI01000023">
    <property type="protein sequence ID" value="SFB26781.1"/>
    <property type="molecule type" value="Genomic_DNA"/>
</dbReference>
<dbReference type="HAMAP" id="MF_00182">
    <property type="entry name" value="Formyl_trans"/>
    <property type="match status" value="1"/>
</dbReference>
<feature type="domain" description="Formyl transferase N-terminal" evidence="9">
    <location>
        <begin position="2"/>
        <end position="179"/>
    </location>
</feature>
<dbReference type="Pfam" id="PF02911">
    <property type="entry name" value="Formyl_trans_C"/>
    <property type="match status" value="1"/>
</dbReference>
<dbReference type="Gene3D" id="3.10.25.10">
    <property type="entry name" value="Formyl transferase, C-terminal domain"/>
    <property type="match status" value="1"/>
</dbReference>
<dbReference type="AlphaFoldDB" id="A0A1I0ZMQ7"/>
<dbReference type="GO" id="GO:0004479">
    <property type="term" value="F:methionyl-tRNA formyltransferase activity"/>
    <property type="evidence" value="ECO:0007669"/>
    <property type="project" value="UniProtKB-UniRule"/>
</dbReference>
<dbReference type="Pfam" id="PF00551">
    <property type="entry name" value="Formyl_trans_N"/>
    <property type="match status" value="1"/>
</dbReference>
<dbReference type="OrthoDB" id="9802815at2"/>
<protein>
    <recommendedName>
        <fullName evidence="4 8">Methionyl-tRNA formyltransferase</fullName>
        <ecNumber evidence="3 8">2.1.2.9</ecNumber>
    </recommendedName>
</protein>
<comment type="catalytic activity">
    <reaction evidence="7 8">
        <text>L-methionyl-tRNA(fMet) + (6R)-10-formyltetrahydrofolate = N-formyl-L-methionyl-tRNA(fMet) + (6S)-5,6,7,8-tetrahydrofolate + H(+)</text>
        <dbReference type="Rhea" id="RHEA:24380"/>
        <dbReference type="Rhea" id="RHEA-COMP:9952"/>
        <dbReference type="Rhea" id="RHEA-COMP:9953"/>
        <dbReference type="ChEBI" id="CHEBI:15378"/>
        <dbReference type="ChEBI" id="CHEBI:57453"/>
        <dbReference type="ChEBI" id="CHEBI:78530"/>
        <dbReference type="ChEBI" id="CHEBI:78844"/>
        <dbReference type="ChEBI" id="CHEBI:195366"/>
        <dbReference type="EC" id="2.1.2.9"/>
    </reaction>
</comment>
<organism evidence="11 12">
    <name type="scientific">Clostridium frigidicarnis</name>
    <dbReference type="NCBI Taxonomy" id="84698"/>
    <lineage>
        <taxon>Bacteria</taxon>
        <taxon>Bacillati</taxon>
        <taxon>Bacillota</taxon>
        <taxon>Clostridia</taxon>
        <taxon>Eubacteriales</taxon>
        <taxon>Clostridiaceae</taxon>
        <taxon>Clostridium</taxon>
    </lineage>
</organism>
<evidence type="ECO:0000256" key="8">
    <source>
        <dbReference type="HAMAP-Rule" id="MF_00182"/>
    </source>
</evidence>